<dbReference type="AlphaFoldDB" id="A0A6A7FZE8"/>
<feature type="transmembrane region" description="Helical" evidence="3">
    <location>
        <begin position="450"/>
        <end position="469"/>
    </location>
</feature>
<evidence type="ECO:0000256" key="2">
    <source>
        <dbReference type="SAM" id="MobiDB-lite"/>
    </source>
</evidence>
<dbReference type="SUPFAM" id="SSF103473">
    <property type="entry name" value="MFS general substrate transporter"/>
    <property type="match status" value="1"/>
</dbReference>
<feature type="transmembrane region" description="Helical" evidence="3">
    <location>
        <begin position="738"/>
        <end position="758"/>
    </location>
</feature>
<proteinExistence type="evidence at transcript level"/>
<feature type="compositionally biased region" description="Basic and acidic residues" evidence="2">
    <location>
        <begin position="110"/>
        <end position="129"/>
    </location>
</feature>
<dbReference type="PANTHER" id="PTHR11360:SF284">
    <property type="entry name" value="EG:103B4.3 PROTEIN-RELATED"/>
    <property type="match status" value="1"/>
</dbReference>
<feature type="transmembrane region" description="Helical" evidence="3">
    <location>
        <begin position="797"/>
        <end position="819"/>
    </location>
</feature>
<feature type="compositionally biased region" description="Polar residues" evidence="2">
    <location>
        <begin position="181"/>
        <end position="220"/>
    </location>
</feature>
<dbReference type="InterPro" id="IPR020846">
    <property type="entry name" value="MFS_dom"/>
</dbReference>
<dbReference type="EMBL" id="IACT01004235">
    <property type="protein sequence ID" value="LAC23433.1"/>
    <property type="molecule type" value="mRNA"/>
</dbReference>
<evidence type="ECO:0000256" key="1">
    <source>
        <dbReference type="ARBA" id="ARBA00004141"/>
    </source>
</evidence>
<feature type="transmembrane region" description="Helical" evidence="3">
    <location>
        <begin position="363"/>
        <end position="385"/>
    </location>
</feature>
<feature type="transmembrane region" description="Helical" evidence="3">
    <location>
        <begin position="707"/>
        <end position="726"/>
    </location>
</feature>
<evidence type="ECO:0000256" key="3">
    <source>
        <dbReference type="SAM" id="Phobius"/>
    </source>
</evidence>
<sequence length="908" mass="100157">MTNPNEEDENKSEEGGERSKNRKMSENSGCSDTNEKSTASAMSSAEFPSGAEAAKSTAESQVPTGNVDDDTSQDPPRTIPEDETVSSKTISDTKDASETMLKNDPSRSPVLEDKTKMLRQNSKDEETPIRLEGGTIDASETKQGHDTENDKCVDTNKDTVKNKDHERSSVRTGMEAKRSSSFDSYNVTKLPTIKESSAKSTSTNVEKVSENCSQSENSAKLQKRRSGEGDKRRSVEGDKRMSVEGDKRRSGEGGDKTPDDTSHIFNDKAQDKVESRLNGNAKGLEKPKRIFQKPPEEYLPMLEEQPGDEDYLGCEPEPLDGGWGWMVVFASFMIHVIADGFTYTLGIFYVYLLNYFSVSKAAAAWMVSILVGVTLGSGPISGALVNKFGCRLVTIGGAILASFMLFISIYATTIAHLYITIGIGAGLGFGMIYLPAIVCVSVYFEKKRSFAIGIAVCGSGLGTFVYSPMVEFLINTYNWKGALIVISGLVLNCVFFGALFRPLEDNFPRQRRPQSTAQHSVEKYFPDTVQNNKVPRIQMSGGDQDLRQNFSEMSLATRILGRRRGSRTLVTGSIAAEDLDIQRIKSHGHLNPTLASLKQSDVMRMTVSQPLVFPKPEDGRSPSPSKWAGSQSGLLHRKDIFYRGSLLNIPEYKRNPSCYRESVRRTDEDEDYMESKDKGCGRCSKETRETLRSLTDFGLLTDPIFQLFALSNFLTSIGFYAPYIFIVDRALDLGIESARTVTLLSVLGISNTISRVVLGYVSDLRWINRLYVYNIALTICGLGTCASIWMVSFESQMLYAAIFGSTSGAYVGLTSVVLVDLLGMERLTNAFGLLLLAQGMASVIGPPICGSLYEMSQNYNYTFLLAGSMIAISGVMLFVIPFMESYKMRQKNIEEDHRNASAEKPQHV</sequence>
<feature type="region of interest" description="Disordered" evidence="2">
    <location>
        <begin position="1"/>
        <end position="272"/>
    </location>
</feature>
<dbReference type="CDD" id="cd17352">
    <property type="entry name" value="MFS_MCT_SLC16"/>
    <property type="match status" value="1"/>
</dbReference>
<accession>A0A6A7FZE8</accession>
<feature type="domain" description="Major facilitator superfamily (MFS) profile" evidence="4">
    <location>
        <begin position="704"/>
        <end position="908"/>
    </location>
</feature>
<feature type="transmembrane region" description="Helical" evidence="3">
    <location>
        <begin position="770"/>
        <end position="791"/>
    </location>
</feature>
<dbReference type="InterPro" id="IPR011701">
    <property type="entry name" value="MFS"/>
</dbReference>
<feature type="transmembrane region" description="Helical" evidence="3">
    <location>
        <begin position="481"/>
        <end position="503"/>
    </location>
</feature>
<dbReference type="GO" id="GO:0016020">
    <property type="term" value="C:membrane"/>
    <property type="evidence" value="ECO:0007669"/>
    <property type="project" value="UniProtKB-SubCell"/>
</dbReference>
<dbReference type="InterPro" id="IPR036259">
    <property type="entry name" value="MFS_trans_sf"/>
</dbReference>
<protein>
    <submittedName>
        <fullName evidence="5">Monocarboxylate transporter 14</fullName>
    </submittedName>
</protein>
<name>A0A6A7FZE8_9CRUS</name>
<feature type="compositionally biased region" description="Acidic residues" evidence="2">
    <location>
        <begin position="1"/>
        <end position="11"/>
    </location>
</feature>
<dbReference type="Gene3D" id="1.20.1250.20">
    <property type="entry name" value="MFS general substrate transporter like domains"/>
    <property type="match status" value="2"/>
</dbReference>
<keyword evidence="3" id="KW-1133">Transmembrane helix</keyword>
<feature type="compositionally biased region" description="Polar residues" evidence="2">
    <location>
        <begin position="26"/>
        <end position="43"/>
    </location>
</feature>
<dbReference type="PROSITE" id="PS50850">
    <property type="entry name" value="MFS"/>
    <property type="match status" value="1"/>
</dbReference>
<keyword evidence="3" id="KW-0472">Membrane</keyword>
<evidence type="ECO:0000313" key="5">
    <source>
        <dbReference type="EMBL" id="LAC23433.1"/>
    </source>
</evidence>
<evidence type="ECO:0000259" key="4">
    <source>
        <dbReference type="PROSITE" id="PS50850"/>
    </source>
</evidence>
<keyword evidence="3" id="KW-0812">Transmembrane</keyword>
<organism evidence="5">
    <name type="scientific">Hirondellea gigas</name>
    <dbReference type="NCBI Taxonomy" id="1518452"/>
    <lineage>
        <taxon>Eukaryota</taxon>
        <taxon>Metazoa</taxon>
        <taxon>Ecdysozoa</taxon>
        <taxon>Arthropoda</taxon>
        <taxon>Crustacea</taxon>
        <taxon>Multicrustacea</taxon>
        <taxon>Malacostraca</taxon>
        <taxon>Eumalacostraca</taxon>
        <taxon>Peracarida</taxon>
        <taxon>Amphipoda</taxon>
        <taxon>Amphilochidea</taxon>
        <taxon>Lysianassida</taxon>
        <taxon>Lysianassidira</taxon>
        <taxon>Lysianassoidea</taxon>
        <taxon>Lysianassidae</taxon>
        <taxon>Hirondellea</taxon>
    </lineage>
</organism>
<comment type="subcellular location">
    <subcellularLocation>
        <location evidence="1">Membrane</location>
        <topology evidence="1">Multi-pass membrane protein</topology>
    </subcellularLocation>
</comment>
<feature type="transmembrane region" description="Helical" evidence="3">
    <location>
        <begin position="392"/>
        <end position="411"/>
    </location>
</feature>
<dbReference type="GO" id="GO:0008028">
    <property type="term" value="F:monocarboxylic acid transmembrane transporter activity"/>
    <property type="evidence" value="ECO:0007669"/>
    <property type="project" value="TreeGrafter"/>
</dbReference>
<feature type="transmembrane region" description="Helical" evidence="3">
    <location>
        <begin position="859"/>
        <end position="883"/>
    </location>
</feature>
<dbReference type="PANTHER" id="PTHR11360">
    <property type="entry name" value="MONOCARBOXYLATE TRANSPORTER"/>
    <property type="match status" value="1"/>
</dbReference>
<feature type="transmembrane region" description="Helical" evidence="3">
    <location>
        <begin position="417"/>
        <end position="443"/>
    </location>
</feature>
<dbReference type="Pfam" id="PF07690">
    <property type="entry name" value="MFS_1"/>
    <property type="match status" value="2"/>
</dbReference>
<dbReference type="InterPro" id="IPR050327">
    <property type="entry name" value="Proton-linked_MCT"/>
</dbReference>
<feature type="transmembrane region" description="Helical" evidence="3">
    <location>
        <begin position="831"/>
        <end position="853"/>
    </location>
</feature>
<feature type="compositionally biased region" description="Basic and acidic residues" evidence="2">
    <location>
        <begin position="225"/>
        <end position="272"/>
    </location>
</feature>
<reference evidence="5" key="1">
    <citation type="submission" date="2017-11" db="EMBL/GenBank/DDBJ databases">
        <title>The sensing device of the deep-sea amphipod.</title>
        <authorList>
            <person name="Kobayashi H."/>
            <person name="Nagahama T."/>
            <person name="Arai W."/>
            <person name="Sasagawa Y."/>
            <person name="Umeda M."/>
            <person name="Hayashi T."/>
            <person name="Nikaido I."/>
            <person name="Watanabe H."/>
            <person name="Oguri K."/>
            <person name="Kitazato H."/>
            <person name="Fujioka K."/>
            <person name="Kido Y."/>
            <person name="Takami H."/>
        </authorList>
    </citation>
    <scope>NUCLEOTIDE SEQUENCE</scope>
    <source>
        <tissue evidence="5">Whole body</tissue>
    </source>
</reference>
<feature type="transmembrane region" description="Helical" evidence="3">
    <location>
        <begin position="325"/>
        <end position="351"/>
    </location>
</feature>
<feature type="compositionally biased region" description="Basic and acidic residues" evidence="2">
    <location>
        <begin position="139"/>
        <end position="180"/>
    </location>
</feature>
<feature type="compositionally biased region" description="Basic and acidic residues" evidence="2">
    <location>
        <begin position="12"/>
        <end position="25"/>
    </location>
</feature>